<organism evidence="2 3">
    <name type="scientific">Hathewaya limosa</name>
    <name type="common">Clostridium limosum</name>
    <dbReference type="NCBI Taxonomy" id="1536"/>
    <lineage>
        <taxon>Bacteria</taxon>
        <taxon>Bacillati</taxon>
        <taxon>Bacillota</taxon>
        <taxon>Clostridia</taxon>
        <taxon>Eubacteriales</taxon>
        <taxon>Clostridiaceae</taxon>
        <taxon>Hathewaya</taxon>
    </lineage>
</organism>
<gene>
    <name evidence="2" type="ORF">QOZ93_000409</name>
</gene>
<feature type="transmembrane region" description="Helical" evidence="1">
    <location>
        <begin position="5"/>
        <end position="23"/>
    </location>
</feature>
<feature type="transmembrane region" description="Helical" evidence="1">
    <location>
        <begin position="92"/>
        <end position="112"/>
    </location>
</feature>
<keyword evidence="1" id="KW-0472">Membrane</keyword>
<protein>
    <submittedName>
        <fullName evidence="2">Transporter family-2 protein</fullName>
    </submittedName>
</protein>
<dbReference type="RefSeq" id="WP_307354927.1">
    <property type="nucleotide sequence ID" value="NZ_BAAACJ010000008.1"/>
</dbReference>
<dbReference type="Proteomes" id="UP001224418">
    <property type="component" value="Unassembled WGS sequence"/>
</dbReference>
<dbReference type="PANTHER" id="PTHR34821:SF2">
    <property type="entry name" value="INNER MEMBRANE PROTEIN YDCZ"/>
    <property type="match status" value="1"/>
</dbReference>
<feature type="transmembrane region" description="Helical" evidence="1">
    <location>
        <begin position="124"/>
        <end position="140"/>
    </location>
</feature>
<comment type="caution">
    <text evidence="2">The sequence shown here is derived from an EMBL/GenBank/DDBJ whole genome shotgun (WGS) entry which is preliminary data.</text>
</comment>
<sequence length="302" mass="32924">MYNFFALIIGGMLATMIYFNVTLANSSGMLLSTLIINLVGLLSAIIFVSFSKEKKMVLKNIPLYFFLGGIFSIFVVLSNNFCLPILGISLNTALSLLGQSVTSSLIDNFGLFGLEKIPFNKNKFPGFLLVLIGIITYIFAKGTSNNSCSGLLMSAAIFICLLTGALIVISLVVNSNLANRIGILHSSLMNYIIAFSCLVIICIFTPKFSLTGNLHILKGIPFWAYLGGLLGVLIIALSNIVVPKIPVVYATLFMFIGQLYTSMVLEFISDGNFSTTKLLAGILITIGMIFNLYIDKIKWIKN</sequence>
<feature type="transmembrane region" description="Helical" evidence="1">
    <location>
        <begin position="274"/>
        <end position="294"/>
    </location>
</feature>
<dbReference type="Pfam" id="PF04657">
    <property type="entry name" value="DMT_YdcZ"/>
    <property type="match status" value="2"/>
</dbReference>
<keyword evidence="1" id="KW-0812">Transmembrane</keyword>
<feature type="transmembrane region" description="Helical" evidence="1">
    <location>
        <begin position="188"/>
        <end position="210"/>
    </location>
</feature>
<reference evidence="2 3" key="1">
    <citation type="submission" date="2023-07" db="EMBL/GenBank/DDBJ databases">
        <title>Genomic Encyclopedia of Type Strains, Phase IV (KMG-IV): sequencing the most valuable type-strain genomes for metagenomic binning, comparative biology and taxonomic classification.</title>
        <authorList>
            <person name="Goeker M."/>
        </authorList>
    </citation>
    <scope>NUCLEOTIDE SEQUENCE [LARGE SCALE GENOMIC DNA]</scope>
    <source>
        <strain evidence="2 3">DSM 1400</strain>
    </source>
</reference>
<accession>A0ABU0JNP5</accession>
<feature type="transmembrane region" description="Helical" evidence="1">
    <location>
        <begin position="152"/>
        <end position="176"/>
    </location>
</feature>
<proteinExistence type="predicted"/>
<feature type="transmembrane region" description="Helical" evidence="1">
    <location>
        <begin position="29"/>
        <end position="51"/>
    </location>
</feature>
<feature type="transmembrane region" description="Helical" evidence="1">
    <location>
        <begin position="247"/>
        <end position="268"/>
    </location>
</feature>
<dbReference type="EMBL" id="JAUSWN010000002">
    <property type="protein sequence ID" value="MDQ0478700.1"/>
    <property type="molecule type" value="Genomic_DNA"/>
</dbReference>
<dbReference type="InterPro" id="IPR006750">
    <property type="entry name" value="YdcZ"/>
</dbReference>
<keyword evidence="3" id="KW-1185">Reference proteome</keyword>
<evidence type="ECO:0000256" key="1">
    <source>
        <dbReference type="SAM" id="Phobius"/>
    </source>
</evidence>
<dbReference type="PANTHER" id="PTHR34821">
    <property type="entry name" value="INNER MEMBRANE PROTEIN YDCZ"/>
    <property type="match status" value="1"/>
</dbReference>
<feature type="transmembrane region" description="Helical" evidence="1">
    <location>
        <begin position="222"/>
        <end position="242"/>
    </location>
</feature>
<evidence type="ECO:0000313" key="2">
    <source>
        <dbReference type="EMBL" id="MDQ0478700.1"/>
    </source>
</evidence>
<keyword evidence="1" id="KW-1133">Transmembrane helix</keyword>
<feature type="transmembrane region" description="Helical" evidence="1">
    <location>
        <begin position="63"/>
        <end position="86"/>
    </location>
</feature>
<evidence type="ECO:0000313" key="3">
    <source>
        <dbReference type="Proteomes" id="UP001224418"/>
    </source>
</evidence>
<name>A0ABU0JNP5_HATLI</name>